<dbReference type="InterPro" id="IPR000531">
    <property type="entry name" value="Beta-barrel_TonB"/>
</dbReference>
<dbReference type="InterPro" id="IPR037066">
    <property type="entry name" value="Plug_dom_sf"/>
</dbReference>
<comment type="subcellular location">
    <subcellularLocation>
        <location evidence="1 8">Cell outer membrane</location>
        <topology evidence="1 8">Multi-pass membrane protein</topology>
    </subcellularLocation>
</comment>
<accession>A0A135ZZB8</accession>
<evidence type="ECO:0000256" key="1">
    <source>
        <dbReference type="ARBA" id="ARBA00004571"/>
    </source>
</evidence>
<evidence type="ECO:0000256" key="10">
    <source>
        <dbReference type="SAM" id="SignalP"/>
    </source>
</evidence>
<dbReference type="Gene3D" id="2.40.170.20">
    <property type="entry name" value="TonB-dependent receptor, beta-barrel domain"/>
    <property type="match status" value="1"/>
</dbReference>
<dbReference type="InterPro" id="IPR010104">
    <property type="entry name" value="TonB_rcpt_bac"/>
</dbReference>
<evidence type="ECO:0000313" key="13">
    <source>
        <dbReference type="EMBL" id="KXI28230.1"/>
    </source>
</evidence>
<dbReference type="Pfam" id="PF07715">
    <property type="entry name" value="Plug"/>
    <property type="match status" value="1"/>
</dbReference>
<comment type="similarity">
    <text evidence="8 9">Belongs to the TonB-dependent receptor family.</text>
</comment>
<dbReference type="InterPro" id="IPR039426">
    <property type="entry name" value="TonB-dep_rcpt-like"/>
</dbReference>
<dbReference type="NCBIfam" id="TIGR01782">
    <property type="entry name" value="TonB-Xanth-Caul"/>
    <property type="match status" value="1"/>
</dbReference>
<dbReference type="PANTHER" id="PTHR40980">
    <property type="entry name" value="PLUG DOMAIN-CONTAINING PROTEIN"/>
    <property type="match status" value="1"/>
</dbReference>
<dbReference type="Proteomes" id="UP000070299">
    <property type="component" value="Unassembled WGS sequence"/>
</dbReference>
<dbReference type="PROSITE" id="PS52016">
    <property type="entry name" value="TONB_DEPENDENT_REC_3"/>
    <property type="match status" value="1"/>
</dbReference>
<dbReference type="InterPro" id="IPR036942">
    <property type="entry name" value="Beta-barrel_TonB_sf"/>
</dbReference>
<organism evidence="13 14">
    <name type="scientific">Paraglaciecola hydrolytica</name>
    <dbReference type="NCBI Taxonomy" id="1799789"/>
    <lineage>
        <taxon>Bacteria</taxon>
        <taxon>Pseudomonadati</taxon>
        <taxon>Pseudomonadota</taxon>
        <taxon>Gammaproteobacteria</taxon>
        <taxon>Alteromonadales</taxon>
        <taxon>Alteromonadaceae</taxon>
        <taxon>Paraglaciecola</taxon>
    </lineage>
</organism>
<reference evidence="14" key="1">
    <citation type="submission" date="2016-02" db="EMBL/GenBank/DDBJ databases">
        <authorList>
            <person name="Schultz-Johansen M."/>
            <person name="Glaring M.A."/>
            <person name="Bech P.K."/>
            <person name="Stougaard P."/>
        </authorList>
    </citation>
    <scope>NUCLEOTIDE SEQUENCE [LARGE SCALE GENOMIC DNA]</scope>
    <source>
        <strain evidence="14">S66</strain>
    </source>
</reference>
<evidence type="ECO:0000256" key="2">
    <source>
        <dbReference type="ARBA" id="ARBA00022448"/>
    </source>
</evidence>
<keyword evidence="3 8" id="KW-1134">Transmembrane beta strand</keyword>
<dbReference type="GO" id="GO:0009279">
    <property type="term" value="C:cell outer membrane"/>
    <property type="evidence" value="ECO:0007669"/>
    <property type="project" value="UniProtKB-SubCell"/>
</dbReference>
<feature type="domain" description="TonB-dependent receptor plug" evidence="12">
    <location>
        <begin position="58"/>
        <end position="155"/>
    </location>
</feature>
<sequence>MFKLTQLTSAMLLAFASQGLYAQENATAEQSNNDDVEIIEVSGIRGSLNKAINIKRQSMNLVDAIVAEDIGKFPDNNVVEALQRVSGVQVTDRGAGEVSSVSIRGLTDVTTTVNGRSIFTASGRSVALADIPASLLSGVDVYKSRSAELIESGIAGQIDIHTQRPFDFAGSKAVVAARGIYQELADKVDPNVSALLSNRWELDGGKEFGALLNLSFARTNYKDQSITPGAVVPFFTEDVPAGFVPYQAFPSENPDGSTVWQRGSEAGLPFTAGSSLNYQGQDYAYVLSRDAIFASDYTGKRERPAVNLSLQFAPNATSEYIFEAFYNGYRNESFNSLMFSFVDWWGSLGPNPSAGIELYEGTNMIKSRTINDAYGFNSGDLSVGQTDSYVYALGGKWELTDNLQVESEVVYQQSKFEDTFFAMRTDRVAPGVAVDFNHDNGLPALAFLDNADTAVDESDLTETSLWNVAQLYDNGSYRDGDALTFTLDGIYLVDSSWITNVKFGLRYDDRSAEEGNRGIDGFLGQSLSSLDPGLAYNTTNFFDGRADIPSEWVVANGHYIYANADEFRTLYGWEKESNEKNFEISEVTTAVYVQADFETDVGGKKLDGQFGLRYVNVDTDLSFINEATGVFTDDSVSTSKLLPSLMVRYNLSNDLVARFAYGETLRRPNFADLNPNITYQEDVTNIGYGQGTGGNPNLAPTESTNIDLTLEWYFAPTSSLYATVFNRDITGLVSSFRNVQNFVGSADVEAGLYIVSQPDNASDGELSGLEVGLVYFPENLPEALDGLGIQASFTSLDSSQTIPQLNQAGEVIGIDKRSMFGVSDTSYSAILIYEKENFDMRLTYTWRDDFLNNYEAALFAAPLGVYRKPESSVDFQLSYDVTDNLVVTFDATNLTDEIYQSYYQYPDTHNFGNSIYSRTFALGARYSF</sequence>
<comment type="caution">
    <text evidence="13">The sequence shown here is derived from an EMBL/GenBank/DDBJ whole genome shotgun (WGS) entry which is preliminary data.</text>
</comment>
<dbReference type="RefSeq" id="WP_068378325.1">
    <property type="nucleotide sequence ID" value="NZ_LSNE01000007.1"/>
</dbReference>
<name>A0A135ZZB8_9ALTE</name>
<evidence type="ECO:0000256" key="5">
    <source>
        <dbReference type="ARBA" id="ARBA00023077"/>
    </source>
</evidence>
<keyword evidence="2 8" id="KW-0813">Transport</keyword>
<dbReference type="PANTHER" id="PTHR40980:SF3">
    <property type="entry name" value="TONB-DEPENDENT RECEPTOR-LIKE BETA-BARREL DOMAIN-CONTAINING PROTEIN"/>
    <property type="match status" value="1"/>
</dbReference>
<evidence type="ECO:0000256" key="8">
    <source>
        <dbReference type="PROSITE-ProRule" id="PRU01360"/>
    </source>
</evidence>
<dbReference type="InterPro" id="IPR012910">
    <property type="entry name" value="Plug_dom"/>
</dbReference>
<keyword evidence="5 9" id="KW-0798">TonB box</keyword>
<proteinExistence type="inferred from homology"/>
<evidence type="ECO:0000313" key="14">
    <source>
        <dbReference type="Proteomes" id="UP000070299"/>
    </source>
</evidence>
<dbReference type="SUPFAM" id="SSF56935">
    <property type="entry name" value="Porins"/>
    <property type="match status" value="1"/>
</dbReference>
<evidence type="ECO:0000259" key="12">
    <source>
        <dbReference type="Pfam" id="PF07715"/>
    </source>
</evidence>
<dbReference type="OrthoDB" id="8727862at2"/>
<feature type="domain" description="TonB-dependent receptor-like beta-barrel" evidence="11">
    <location>
        <begin position="451"/>
        <end position="894"/>
    </location>
</feature>
<keyword evidence="7 8" id="KW-0998">Cell outer membrane</keyword>
<evidence type="ECO:0000256" key="6">
    <source>
        <dbReference type="ARBA" id="ARBA00023136"/>
    </source>
</evidence>
<evidence type="ECO:0000259" key="11">
    <source>
        <dbReference type="Pfam" id="PF00593"/>
    </source>
</evidence>
<dbReference type="AlphaFoldDB" id="A0A135ZZB8"/>
<evidence type="ECO:0000256" key="4">
    <source>
        <dbReference type="ARBA" id="ARBA00022692"/>
    </source>
</evidence>
<protein>
    <submittedName>
        <fullName evidence="13">TonB-dependent receptor</fullName>
    </submittedName>
</protein>
<evidence type="ECO:0000256" key="7">
    <source>
        <dbReference type="ARBA" id="ARBA00023237"/>
    </source>
</evidence>
<keyword evidence="14" id="KW-1185">Reference proteome</keyword>
<dbReference type="Gene3D" id="2.170.130.10">
    <property type="entry name" value="TonB-dependent receptor, plug domain"/>
    <property type="match status" value="1"/>
</dbReference>
<dbReference type="EMBL" id="LSNE01000007">
    <property type="protein sequence ID" value="KXI28230.1"/>
    <property type="molecule type" value="Genomic_DNA"/>
</dbReference>
<gene>
    <name evidence="13" type="ORF">AX660_17785</name>
</gene>
<feature type="signal peptide" evidence="10">
    <location>
        <begin position="1"/>
        <end position="22"/>
    </location>
</feature>
<dbReference type="Pfam" id="PF00593">
    <property type="entry name" value="TonB_dep_Rec_b-barrel"/>
    <property type="match status" value="1"/>
</dbReference>
<feature type="chain" id="PRO_5007469144" evidence="10">
    <location>
        <begin position="23"/>
        <end position="928"/>
    </location>
</feature>
<keyword evidence="4 8" id="KW-0812">Transmembrane</keyword>
<keyword evidence="10" id="KW-0732">Signal</keyword>
<evidence type="ECO:0000256" key="3">
    <source>
        <dbReference type="ARBA" id="ARBA00022452"/>
    </source>
</evidence>
<evidence type="ECO:0000256" key="9">
    <source>
        <dbReference type="RuleBase" id="RU003357"/>
    </source>
</evidence>
<keyword evidence="6 8" id="KW-0472">Membrane</keyword>
<dbReference type="STRING" id="1799789.AX660_17785"/>
<keyword evidence="13" id="KW-0675">Receptor</keyword>